<sequence>MNRVGDWKCRWCQHLNFERRECCQRCGGFKGGEGKDYGGFAESHVRPGDWYCDVSNCASHNFASRLTCFKCGAFKNTAAHTSSSTPSSRPGWKSGDWICNR</sequence>
<dbReference type="STRING" id="3885.V7C0A7"/>
<dbReference type="InterPro" id="IPR001876">
    <property type="entry name" value="Znf_RanBP2"/>
</dbReference>
<dbReference type="Proteomes" id="UP000000226">
    <property type="component" value="Chromosome 5"/>
</dbReference>
<dbReference type="SUPFAM" id="SSF90209">
    <property type="entry name" value="Ran binding protein zinc finger-like"/>
    <property type="match status" value="2"/>
</dbReference>
<dbReference type="AlphaFoldDB" id="V7C0A7"/>
<dbReference type="GO" id="GO:0005737">
    <property type="term" value="C:cytoplasm"/>
    <property type="evidence" value="ECO:0007669"/>
    <property type="project" value="TreeGrafter"/>
</dbReference>
<evidence type="ECO:0000313" key="7">
    <source>
        <dbReference type="EMBL" id="ESW22710.1"/>
    </source>
</evidence>
<feature type="region of interest" description="Disordered" evidence="5">
    <location>
        <begin position="78"/>
        <end position="101"/>
    </location>
</feature>
<dbReference type="InterPro" id="IPR036443">
    <property type="entry name" value="Znf_RanBP2_sf"/>
</dbReference>
<protein>
    <recommendedName>
        <fullName evidence="6">RanBP2-type domain-containing protein</fullName>
    </recommendedName>
</protein>
<dbReference type="OrthoDB" id="448399at2759"/>
<feature type="domain" description="RanBP2-type" evidence="6">
    <location>
        <begin position="3"/>
        <end position="32"/>
    </location>
</feature>
<dbReference type="eggNOG" id="KOG4198">
    <property type="taxonomic scope" value="Eukaryota"/>
</dbReference>
<dbReference type="SMART" id="SM00547">
    <property type="entry name" value="ZnF_RBZ"/>
    <property type="match status" value="2"/>
</dbReference>
<dbReference type="PANTHER" id="PTHR23111:SF74">
    <property type="entry name" value="OS02G0203700 PROTEIN"/>
    <property type="match status" value="1"/>
</dbReference>
<dbReference type="Gramene" id="ESW22710">
    <property type="protein sequence ID" value="ESW22710"/>
    <property type="gene ID" value="PHAVU_005G175000g"/>
</dbReference>
<evidence type="ECO:0000313" key="8">
    <source>
        <dbReference type="Proteomes" id="UP000000226"/>
    </source>
</evidence>
<evidence type="ECO:0000256" key="4">
    <source>
        <dbReference type="PROSITE-ProRule" id="PRU00322"/>
    </source>
</evidence>
<reference evidence="8" key="1">
    <citation type="journal article" date="2014" name="Nat. Genet.">
        <title>A reference genome for common bean and genome-wide analysis of dual domestications.</title>
        <authorList>
            <person name="Schmutz J."/>
            <person name="McClean P.E."/>
            <person name="Mamidi S."/>
            <person name="Wu G.A."/>
            <person name="Cannon S.B."/>
            <person name="Grimwood J."/>
            <person name="Jenkins J."/>
            <person name="Shu S."/>
            <person name="Song Q."/>
            <person name="Chavarro C."/>
            <person name="Torres-Torres M."/>
            <person name="Geffroy V."/>
            <person name="Moghaddam S.M."/>
            <person name="Gao D."/>
            <person name="Abernathy B."/>
            <person name="Barry K."/>
            <person name="Blair M."/>
            <person name="Brick M.A."/>
            <person name="Chovatia M."/>
            <person name="Gepts P."/>
            <person name="Goodstein D.M."/>
            <person name="Gonzales M."/>
            <person name="Hellsten U."/>
            <person name="Hyten D.L."/>
            <person name="Jia G."/>
            <person name="Kelly J.D."/>
            <person name="Kudrna D."/>
            <person name="Lee R."/>
            <person name="Richard M.M."/>
            <person name="Miklas P.N."/>
            <person name="Osorno J.M."/>
            <person name="Rodrigues J."/>
            <person name="Thareau V."/>
            <person name="Urrea C.A."/>
            <person name="Wang M."/>
            <person name="Yu Y."/>
            <person name="Zhang M."/>
            <person name="Wing R.A."/>
            <person name="Cregan P.B."/>
            <person name="Rokhsar D.S."/>
            <person name="Jackson S.A."/>
        </authorList>
    </citation>
    <scope>NUCLEOTIDE SEQUENCE [LARGE SCALE GENOMIC DNA]</scope>
    <source>
        <strain evidence="8">cv. G19833</strain>
    </source>
</reference>
<evidence type="ECO:0000256" key="1">
    <source>
        <dbReference type="ARBA" id="ARBA00022723"/>
    </source>
</evidence>
<keyword evidence="1" id="KW-0479">Metal-binding</keyword>
<name>V7C0A7_PHAVU</name>
<dbReference type="OMA" id="FERRECC"/>
<dbReference type="FunFam" id="4.10.1060.10:FF:000023">
    <property type="entry name" value="Ran-binding zinc finger protein"/>
    <property type="match status" value="1"/>
</dbReference>
<keyword evidence="2 4" id="KW-0863">Zinc-finger</keyword>
<evidence type="ECO:0000256" key="2">
    <source>
        <dbReference type="ARBA" id="ARBA00022771"/>
    </source>
</evidence>
<evidence type="ECO:0000256" key="5">
    <source>
        <dbReference type="SAM" id="MobiDB-lite"/>
    </source>
</evidence>
<keyword evidence="8" id="KW-1185">Reference proteome</keyword>
<evidence type="ECO:0000259" key="6">
    <source>
        <dbReference type="PROSITE" id="PS50199"/>
    </source>
</evidence>
<dbReference type="PROSITE" id="PS50199">
    <property type="entry name" value="ZF_RANBP2_2"/>
    <property type="match status" value="2"/>
</dbReference>
<accession>V7C0A7</accession>
<dbReference type="GO" id="GO:0008270">
    <property type="term" value="F:zinc ion binding"/>
    <property type="evidence" value="ECO:0007669"/>
    <property type="project" value="UniProtKB-KW"/>
</dbReference>
<organism evidence="7 8">
    <name type="scientific">Phaseolus vulgaris</name>
    <name type="common">Kidney bean</name>
    <name type="synonym">French bean</name>
    <dbReference type="NCBI Taxonomy" id="3885"/>
    <lineage>
        <taxon>Eukaryota</taxon>
        <taxon>Viridiplantae</taxon>
        <taxon>Streptophyta</taxon>
        <taxon>Embryophyta</taxon>
        <taxon>Tracheophyta</taxon>
        <taxon>Spermatophyta</taxon>
        <taxon>Magnoliopsida</taxon>
        <taxon>eudicotyledons</taxon>
        <taxon>Gunneridae</taxon>
        <taxon>Pentapetalae</taxon>
        <taxon>rosids</taxon>
        <taxon>fabids</taxon>
        <taxon>Fabales</taxon>
        <taxon>Fabaceae</taxon>
        <taxon>Papilionoideae</taxon>
        <taxon>50 kb inversion clade</taxon>
        <taxon>NPAAA clade</taxon>
        <taxon>indigoferoid/millettioid clade</taxon>
        <taxon>Phaseoleae</taxon>
        <taxon>Phaseolus</taxon>
    </lineage>
</organism>
<dbReference type="EMBL" id="CM002292">
    <property type="protein sequence ID" value="ESW22710.1"/>
    <property type="molecule type" value="Genomic_DNA"/>
</dbReference>
<dbReference type="PROSITE" id="PS01358">
    <property type="entry name" value="ZF_RANBP2_1"/>
    <property type="match status" value="2"/>
</dbReference>
<dbReference type="PANTHER" id="PTHR23111">
    <property type="entry name" value="ZINC FINGER PROTEIN"/>
    <property type="match status" value="1"/>
</dbReference>
<gene>
    <name evidence="7" type="ORF">PHAVU_005G175000g</name>
</gene>
<feature type="domain" description="RanBP2-type" evidence="6">
    <location>
        <begin position="46"/>
        <end position="77"/>
    </location>
</feature>
<dbReference type="GO" id="GO:0003729">
    <property type="term" value="F:mRNA binding"/>
    <property type="evidence" value="ECO:0007669"/>
    <property type="project" value="TreeGrafter"/>
</dbReference>
<evidence type="ECO:0000256" key="3">
    <source>
        <dbReference type="ARBA" id="ARBA00022833"/>
    </source>
</evidence>
<dbReference type="Gene3D" id="4.10.1060.10">
    <property type="entry name" value="Zinc finger, RanBP2-type"/>
    <property type="match status" value="2"/>
</dbReference>
<keyword evidence="3" id="KW-0862">Zinc</keyword>
<feature type="compositionally biased region" description="Low complexity" evidence="5">
    <location>
        <begin position="81"/>
        <end position="90"/>
    </location>
</feature>
<proteinExistence type="predicted"/>